<dbReference type="PROSITE" id="PS51645">
    <property type="entry name" value="PHR_CRY_ALPHA_BETA"/>
    <property type="match status" value="1"/>
</dbReference>
<dbReference type="InterPro" id="IPR005101">
    <property type="entry name" value="Cryptochr/Photolyase_FAD-bd"/>
</dbReference>
<comment type="similarity">
    <text evidence="6">Belongs to the DNA photolyase family.</text>
</comment>
<keyword evidence="3 6" id="KW-0285">Flavoprotein</keyword>
<evidence type="ECO:0000256" key="1">
    <source>
        <dbReference type="ARBA" id="ARBA00001932"/>
    </source>
</evidence>
<dbReference type="InterPro" id="IPR014729">
    <property type="entry name" value="Rossmann-like_a/b/a_fold"/>
</dbReference>
<accession>A0ABP9D131</accession>
<evidence type="ECO:0000256" key="2">
    <source>
        <dbReference type="ARBA" id="ARBA00001974"/>
    </source>
</evidence>
<evidence type="ECO:0000256" key="3">
    <source>
        <dbReference type="ARBA" id="ARBA00022630"/>
    </source>
</evidence>
<comment type="cofactor">
    <cofactor evidence="1">
        <name>(6R)-5,10-methylene-5,6,7,8-tetrahydrofolate</name>
        <dbReference type="ChEBI" id="CHEBI:15636"/>
    </cofactor>
</comment>
<keyword evidence="5 6" id="KW-0157">Chromophore</keyword>
<dbReference type="Gene3D" id="3.40.50.620">
    <property type="entry name" value="HUPs"/>
    <property type="match status" value="1"/>
</dbReference>
<comment type="caution">
    <text evidence="8">The sequence shown here is derived from an EMBL/GenBank/DDBJ whole genome shotgun (WGS) entry which is preliminary data.</text>
</comment>
<dbReference type="Gene3D" id="1.10.579.10">
    <property type="entry name" value="DNA Cyclobutane Dipyrimidine Photolyase, subunit A, domain 3"/>
    <property type="match status" value="1"/>
</dbReference>
<dbReference type="InterPro" id="IPR036134">
    <property type="entry name" value="Crypto/Photolyase_FAD-like_sf"/>
</dbReference>
<dbReference type="InterPro" id="IPR036155">
    <property type="entry name" value="Crypto/Photolyase_N_sf"/>
</dbReference>
<comment type="cofactor">
    <cofactor evidence="2">
        <name>FAD</name>
        <dbReference type="ChEBI" id="CHEBI:57692"/>
    </cofactor>
</comment>
<evidence type="ECO:0000256" key="6">
    <source>
        <dbReference type="RuleBase" id="RU004182"/>
    </source>
</evidence>
<dbReference type="PROSITE" id="PS00394">
    <property type="entry name" value="DNA_PHOTOLYASES_1_1"/>
    <property type="match status" value="1"/>
</dbReference>
<evidence type="ECO:0000256" key="4">
    <source>
        <dbReference type="ARBA" id="ARBA00022827"/>
    </source>
</evidence>
<organism evidence="8 9">
    <name type="scientific">Algivirga pacifica</name>
    <dbReference type="NCBI Taxonomy" id="1162670"/>
    <lineage>
        <taxon>Bacteria</taxon>
        <taxon>Pseudomonadati</taxon>
        <taxon>Bacteroidota</taxon>
        <taxon>Cytophagia</taxon>
        <taxon>Cytophagales</taxon>
        <taxon>Flammeovirgaceae</taxon>
        <taxon>Algivirga</taxon>
    </lineage>
</organism>
<dbReference type="SUPFAM" id="SSF52425">
    <property type="entry name" value="Cryptochrome/photolyase, N-terminal domain"/>
    <property type="match status" value="1"/>
</dbReference>
<dbReference type="EMBL" id="BAABJX010000009">
    <property type="protein sequence ID" value="GAA4823401.1"/>
    <property type="molecule type" value="Genomic_DNA"/>
</dbReference>
<name>A0ABP9D131_9BACT</name>
<proteinExistence type="inferred from homology"/>
<dbReference type="PROSITE" id="PS00691">
    <property type="entry name" value="DNA_PHOTOLYASES_1_2"/>
    <property type="match status" value="1"/>
</dbReference>
<keyword evidence="4 6" id="KW-0274">FAD</keyword>
<evidence type="ECO:0000256" key="5">
    <source>
        <dbReference type="ARBA" id="ARBA00022991"/>
    </source>
</evidence>
<dbReference type="InterPro" id="IPR002081">
    <property type="entry name" value="Cryptochrome/DNA_photolyase_1"/>
</dbReference>
<dbReference type="Proteomes" id="UP001500298">
    <property type="component" value="Unassembled WGS sequence"/>
</dbReference>
<dbReference type="Pfam" id="PF00875">
    <property type="entry name" value="DNA_photolyase"/>
    <property type="match status" value="1"/>
</dbReference>
<dbReference type="SUPFAM" id="SSF48173">
    <property type="entry name" value="Cryptochrome/photolyase FAD-binding domain"/>
    <property type="match status" value="1"/>
</dbReference>
<evidence type="ECO:0000313" key="8">
    <source>
        <dbReference type="EMBL" id="GAA4823401.1"/>
    </source>
</evidence>
<evidence type="ECO:0000313" key="9">
    <source>
        <dbReference type="Proteomes" id="UP001500298"/>
    </source>
</evidence>
<dbReference type="RefSeq" id="WP_345368902.1">
    <property type="nucleotide sequence ID" value="NZ_BAABJX010000009.1"/>
</dbReference>
<protein>
    <submittedName>
        <fullName evidence="8">Deoxyribodipyrimidine photo-lyase</fullName>
    </submittedName>
</protein>
<dbReference type="PANTHER" id="PTHR11455:SF9">
    <property type="entry name" value="CRYPTOCHROME CIRCADIAN CLOCK 5 ISOFORM X1"/>
    <property type="match status" value="1"/>
</dbReference>
<dbReference type="PANTHER" id="PTHR11455">
    <property type="entry name" value="CRYPTOCHROME"/>
    <property type="match status" value="1"/>
</dbReference>
<dbReference type="Pfam" id="PF03441">
    <property type="entry name" value="FAD_binding_7"/>
    <property type="match status" value="1"/>
</dbReference>
<sequence>MKVSIFWFRRDLRLVDNHGLSEALKGEYPVLPLFIFDRAILDDLEDKKDRRVQFIHEQIHTIKKELETYGSSLYVRYGTVEEVWSKVLESYEVQEVYTNRDYEPYAKDRDAMVSEFLQSEGITFKDFKDQCIFERDEILKDDGDPYMVFTPYSRKWKTKLEEQGGFPTYPVQGEGGNWFHTSSLAIPSLEDMGFEACEEPDFPANYIYRDLIETYDKTRDYPGQHGTTHLGVHLRFGTMSIRSLARAAKELNGTFLNELIWRDFYMMILHHFPKVVNENFNSKYDKIPWRNNEEEFEKWKEGKTGYPIVDAGMRELNTTGYMHNRVRMITASFLTKHLLIDWRWGEAYFASKLLDYDLSANNGGWQWAASTGTDAQPYFRIFNPYSQTDKFDKDKTYIKKWVPEFETEDYPEPMVDHKEARERCLAVFKDVLG</sequence>
<dbReference type="PRINTS" id="PR00147">
    <property type="entry name" value="DNAPHOTLYASE"/>
</dbReference>
<evidence type="ECO:0000259" key="7">
    <source>
        <dbReference type="PROSITE" id="PS51645"/>
    </source>
</evidence>
<feature type="domain" description="Photolyase/cryptochrome alpha/beta" evidence="7">
    <location>
        <begin position="2"/>
        <end position="132"/>
    </location>
</feature>
<keyword evidence="9" id="KW-1185">Reference proteome</keyword>
<dbReference type="InterPro" id="IPR006050">
    <property type="entry name" value="DNA_photolyase_N"/>
</dbReference>
<dbReference type="Gene3D" id="1.25.40.80">
    <property type="match status" value="1"/>
</dbReference>
<gene>
    <name evidence="8" type="ORF">GCM10023331_04850</name>
</gene>
<reference evidence="9" key="1">
    <citation type="journal article" date="2019" name="Int. J. Syst. Evol. Microbiol.">
        <title>The Global Catalogue of Microorganisms (GCM) 10K type strain sequencing project: providing services to taxonomists for standard genome sequencing and annotation.</title>
        <authorList>
            <consortium name="The Broad Institute Genomics Platform"/>
            <consortium name="The Broad Institute Genome Sequencing Center for Infectious Disease"/>
            <person name="Wu L."/>
            <person name="Ma J."/>
        </authorList>
    </citation>
    <scope>NUCLEOTIDE SEQUENCE [LARGE SCALE GENOMIC DNA]</scope>
    <source>
        <strain evidence="9">JCM 18326</strain>
    </source>
</reference>
<dbReference type="InterPro" id="IPR018394">
    <property type="entry name" value="DNA_photolyase_1_CS_C"/>
</dbReference>